<evidence type="ECO:0000313" key="8">
    <source>
        <dbReference type="EMBL" id="KAE9240948.1"/>
    </source>
</evidence>
<evidence type="ECO:0000313" key="20">
    <source>
        <dbReference type="Proteomes" id="UP000488956"/>
    </source>
</evidence>
<evidence type="ECO:0000313" key="10">
    <source>
        <dbReference type="EMBL" id="KAE9338147.1"/>
    </source>
</evidence>
<dbReference type="EMBL" id="QXGD01000394">
    <property type="protein sequence ID" value="KAE9240948.1"/>
    <property type="molecule type" value="Genomic_DNA"/>
</dbReference>
<dbReference type="EMBL" id="QXFX01001125">
    <property type="protein sequence ID" value="KAE9096202.1"/>
    <property type="molecule type" value="Genomic_DNA"/>
</dbReference>
<evidence type="ECO:0000313" key="12">
    <source>
        <dbReference type="Proteomes" id="UP000433483"/>
    </source>
</evidence>
<evidence type="ECO:0000313" key="15">
    <source>
        <dbReference type="Proteomes" id="UP000440732"/>
    </source>
</evidence>
<dbReference type="Proteomes" id="UP000440367">
    <property type="component" value="Unassembled WGS sequence"/>
</dbReference>
<dbReference type="EMBL" id="QXGE01001263">
    <property type="protein sequence ID" value="KAE9295172.1"/>
    <property type="molecule type" value="Genomic_DNA"/>
</dbReference>
<evidence type="ECO:0000313" key="19">
    <source>
        <dbReference type="Proteomes" id="UP000486351"/>
    </source>
</evidence>
<dbReference type="Proteomes" id="UP000441208">
    <property type="component" value="Unassembled WGS sequence"/>
</dbReference>
<evidence type="ECO:0000313" key="4">
    <source>
        <dbReference type="EMBL" id="KAE9100022.1"/>
    </source>
</evidence>
<keyword evidence="12" id="KW-1185">Reference proteome</keyword>
<dbReference type="Proteomes" id="UP000488956">
    <property type="component" value="Unassembled WGS sequence"/>
</dbReference>
<organism evidence="4 15">
    <name type="scientific">Phytophthora fragariae</name>
    <dbReference type="NCBI Taxonomy" id="53985"/>
    <lineage>
        <taxon>Eukaryota</taxon>
        <taxon>Sar</taxon>
        <taxon>Stramenopiles</taxon>
        <taxon>Oomycota</taxon>
        <taxon>Peronosporomycetes</taxon>
        <taxon>Peronosporales</taxon>
        <taxon>Peronosporaceae</taxon>
        <taxon>Phytophthora</taxon>
    </lineage>
</organism>
<dbReference type="EMBL" id="QXGF01000390">
    <property type="protein sequence ID" value="KAE8941000.1"/>
    <property type="molecule type" value="Genomic_DNA"/>
</dbReference>
<reference evidence="11 12" key="1">
    <citation type="submission" date="2018-08" db="EMBL/GenBank/DDBJ databases">
        <title>Genomic investigation of the strawberry pathogen Phytophthora fragariae indicates pathogenicity is determined by transcriptional variation in three key races.</title>
        <authorList>
            <person name="Adams T.M."/>
            <person name="Armitage A.D."/>
            <person name="Sobczyk M.K."/>
            <person name="Bates H.J."/>
            <person name="Dunwell J.M."/>
            <person name="Nellist C.F."/>
            <person name="Harrison R.J."/>
        </authorList>
    </citation>
    <scope>NUCLEOTIDE SEQUENCE [LARGE SCALE GENOMIC DNA]</scope>
    <source>
        <strain evidence="9 13">A4</strain>
        <strain evidence="8 14">BC-1</strain>
        <strain evidence="7 18">BC-23</strain>
        <strain evidence="6 12">NOV-27</strain>
        <strain evidence="4 15">NOV-5</strain>
        <strain evidence="5 16">NOV-71</strain>
        <strain evidence="10 19">NOV-77</strain>
        <strain evidence="1 11">NOV-9</strain>
        <strain evidence="3 20">ONT-3</strain>
        <strain evidence="2 17">SCRP245</strain>
    </source>
</reference>
<dbReference type="OrthoDB" id="5000017at2759"/>
<protein>
    <submittedName>
        <fullName evidence="4">Uncharacterized protein</fullName>
    </submittedName>
</protein>
<gene>
    <name evidence="9" type="ORF">PF001_g17441</name>
    <name evidence="8" type="ORF">PF002_g9498</name>
    <name evidence="7" type="ORF">PF004_g15284</name>
    <name evidence="6" type="ORF">PF005_g13265</name>
    <name evidence="4" type="ORF">PF006_g23001</name>
    <name evidence="5" type="ORF">PF007_g13514</name>
    <name evidence="10" type="ORF">PF008_g12195</name>
    <name evidence="1" type="ORF">PF009_g9209</name>
    <name evidence="3" type="ORF">PF010_g16430</name>
    <name evidence="2" type="ORF">PF011_g18505</name>
</gene>
<dbReference type="EMBL" id="QXGA01002309">
    <property type="protein sequence ID" value="KAE9100022.1"/>
    <property type="molecule type" value="Genomic_DNA"/>
</dbReference>
<evidence type="ECO:0000313" key="13">
    <source>
        <dbReference type="Proteomes" id="UP000437068"/>
    </source>
</evidence>
<comment type="caution">
    <text evidence="4">The sequence shown here is derived from an EMBL/GenBank/DDBJ whole genome shotgun (WGS) entry which is preliminary data.</text>
</comment>
<accession>A0A6A3RPK6</accession>
<evidence type="ECO:0000313" key="14">
    <source>
        <dbReference type="Proteomes" id="UP000440367"/>
    </source>
</evidence>
<dbReference type="EMBL" id="QXFW01001485">
    <property type="protein sequence ID" value="KAE8990071.1"/>
    <property type="molecule type" value="Genomic_DNA"/>
</dbReference>
<evidence type="ECO:0000313" key="11">
    <source>
        <dbReference type="Proteomes" id="UP000429523"/>
    </source>
</evidence>
<dbReference type="EMBL" id="QXFY01000677">
    <property type="protein sequence ID" value="KAE9338147.1"/>
    <property type="molecule type" value="Genomic_DNA"/>
</dbReference>
<dbReference type="PANTHER" id="PTHR35606">
    <property type="entry name" value="CELLULOSE-BINDING FAMILY II PROTEIN"/>
    <property type="match status" value="1"/>
</dbReference>
<dbReference type="Proteomes" id="UP000486351">
    <property type="component" value="Unassembled WGS sequence"/>
</dbReference>
<evidence type="ECO:0000313" key="6">
    <source>
        <dbReference type="EMBL" id="KAE9205771.1"/>
    </source>
</evidence>
<sequence length="192" mass="21689">MLTRQYALWNRWLIGYNCWPFNEFKVNIVGWAAREASDLGWADDSLGKLYIGDLDDKGSPQCHENCYRYVDDSPGGWSESSGCKGKPFDVSLWPTCGMGGGLGNYNFQQVDLDDMMEHIDDDELRPRFRPSGLLPAAKTCQLQALPDGYAHFGRPTRHGWLDAAPRAREQETQVHLLSLVVGLCEKEARRCC</sequence>
<evidence type="ECO:0000313" key="9">
    <source>
        <dbReference type="EMBL" id="KAE9295172.1"/>
    </source>
</evidence>
<evidence type="ECO:0000313" key="1">
    <source>
        <dbReference type="EMBL" id="KAE8941000.1"/>
    </source>
</evidence>
<dbReference type="Proteomes" id="UP000476176">
    <property type="component" value="Unassembled WGS sequence"/>
</dbReference>
<evidence type="ECO:0000313" key="2">
    <source>
        <dbReference type="EMBL" id="KAE8990071.1"/>
    </source>
</evidence>
<dbReference type="AlphaFoldDB" id="A0A6A3RPK6"/>
<dbReference type="PANTHER" id="PTHR35606:SF4">
    <property type="entry name" value="CELLULOSE-BINDING FAMILY II PROTEIN"/>
    <property type="match status" value="1"/>
</dbReference>
<proteinExistence type="predicted"/>
<evidence type="ECO:0000313" key="5">
    <source>
        <dbReference type="EMBL" id="KAE9106153.1"/>
    </source>
</evidence>
<evidence type="ECO:0000313" key="3">
    <source>
        <dbReference type="EMBL" id="KAE9096202.1"/>
    </source>
</evidence>
<dbReference type="Proteomes" id="UP000437068">
    <property type="component" value="Unassembled WGS sequence"/>
</dbReference>
<evidence type="ECO:0000313" key="16">
    <source>
        <dbReference type="Proteomes" id="UP000441208"/>
    </source>
</evidence>
<dbReference type="Proteomes" id="UP000433483">
    <property type="component" value="Unassembled WGS sequence"/>
</dbReference>
<dbReference type="Proteomes" id="UP000429523">
    <property type="component" value="Unassembled WGS sequence"/>
</dbReference>
<evidence type="ECO:0000313" key="7">
    <source>
        <dbReference type="EMBL" id="KAE9213637.1"/>
    </source>
</evidence>
<dbReference type="Proteomes" id="UP000440732">
    <property type="component" value="Unassembled WGS sequence"/>
</dbReference>
<name>A0A6A3RPK6_9STRA</name>
<evidence type="ECO:0000313" key="17">
    <source>
        <dbReference type="Proteomes" id="UP000460718"/>
    </source>
</evidence>
<dbReference type="Proteomes" id="UP000460718">
    <property type="component" value="Unassembled WGS sequence"/>
</dbReference>
<evidence type="ECO:0000313" key="18">
    <source>
        <dbReference type="Proteomes" id="UP000476176"/>
    </source>
</evidence>
<dbReference type="EMBL" id="QXGC01001016">
    <property type="protein sequence ID" value="KAE9213637.1"/>
    <property type="molecule type" value="Genomic_DNA"/>
</dbReference>
<dbReference type="EMBL" id="QXFZ01000746">
    <property type="protein sequence ID" value="KAE9106153.1"/>
    <property type="molecule type" value="Genomic_DNA"/>
</dbReference>
<dbReference type="EMBL" id="QXGB01000729">
    <property type="protein sequence ID" value="KAE9205771.1"/>
    <property type="molecule type" value="Genomic_DNA"/>
</dbReference>